<feature type="domain" description="Glycosyltransferase subfamily 4-like N-terminal" evidence="5">
    <location>
        <begin position="601"/>
        <end position="749"/>
    </location>
</feature>
<dbReference type="SUPFAM" id="SSF53448">
    <property type="entry name" value="Nucleotide-diphospho-sugar transferases"/>
    <property type="match status" value="1"/>
</dbReference>
<evidence type="ECO:0000259" key="4">
    <source>
        <dbReference type="Pfam" id="PF00535"/>
    </source>
</evidence>
<dbReference type="Pfam" id="PF13439">
    <property type="entry name" value="Glyco_transf_4"/>
    <property type="match status" value="1"/>
</dbReference>
<organism evidence="6 7">
    <name type="scientific">Rhodovulum sulfidophilum</name>
    <name type="common">Rhodobacter sulfidophilus</name>
    <dbReference type="NCBI Taxonomy" id="35806"/>
    <lineage>
        <taxon>Bacteria</taxon>
        <taxon>Pseudomonadati</taxon>
        <taxon>Pseudomonadota</taxon>
        <taxon>Alphaproteobacteria</taxon>
        <taxon>Rhodobacterales</taxon>
        <taxon>Paracoccaceae</taxon>
        <taxon>Rhodovulum</taxon>
    </lineage>
</organism>
<dbReference type="Gene3D" id="3.40.50.2000">
    <property type="entry name" value="Glycogen Phosphorylase B"/>
    <property type="match status" value="3"/>
</dbReference>
<proteinExistence type="inferred from homology"/>
<accession>A0A0D6B6K9</accession>
<dbReference type="PANTHER" id="PTHR43179:SF12">
    <property type="entry name" value="GALACTOFURANOSYLTRANSFERASE GLFT2"/>
    <property type="match status" value="1"/>
</dbReference>
<dbReference type="Pfam" id="PF00535">
    <property type="entry name" value="Glycos_transf_2"/>
    <property type="match status" value="1"/>
</dbReference>
<gene>
    <name evidence="6" type="ORF">NHU_03351</name>
</gene>
<feature type="domain" description="Glycosyltransferase 2-like" evidence="4">
    <location>
        <begin position="265"/>
        <end position="435"/>
    </location>
</feature>
<dbReference type="PATRIC" id="fig|35806.4.peg.3441"/>
<evidence type="ECO:0000256" key="3">
    <source>
        <dbReference type="ARBA" id="ARBA00022679"/>
    </source>
</evidence>
<evidence type="ECO:0000259" key="5">
    <source>
        <dbReference type="Pfam" id="PF13439"/>
    </source>
</evidence>
<comment type="similarity">
    <text evidence="1">Belongs to the glycosyltransferase 2 family.</text>
</comment>
<dbReference type="InterPro" id="IPR001173">
    <property type="entry name" value="Glyco_trans_2-like"/>
</dbReference>
<dbReference type="Proteomes" id="UP000064912">
    <property type="component" value="Chromosome"/>
</dbReference>
<evidence type="ECO:0000256" key="2">
    <source>
        <dbReference type="ARBA" id="ARBA00022676"/>
    </source>
</evidence>
<evidence type="ECO:0000313" key="6">
    <source>
        <dbReference type="EMBL" id="BAQ70485.1"/>
    </source>
</evidence>
<dbReference type="PANTHER" id="PTHR43179">
    <property type="entry name" value="RHAMNOSYLTRANSFERASE WBBL"/>
    <property type="match status" value="1"/>
</dbReference>
<dbReference type="SUPFAM" id="SSF53756">
    <property type="entry name" value="UDP-Glycosyltransferase/glycogen phosphorylase"/>
    <property type="match status" value="2"/>
</dbReference>
<dbReference type="InterPro" id="IPR029044">
    <property type="entry name" value="Nucleotide-diphossugar_trans"/>
</dbReference>
<sequence length="1317" mass="146545">MSEFRDIIGASISNLRHLWTSRELGRQWTGNIDRIFDGTIEGWVKNTGSDNPVRIDIMLDDAPIATNVVADRHRKDVEDAGIGSGRFGFTCPAPADRPLEGARLEVRLAATRKILLTKRVTPQMLPAKPGSIREVSPTDHPKQDPVVKCEGRLENLTDDCLRGWASDTLNRGRLFEVEVLVDGVFLTRIRNDRPRGDLARHGKSKGLGGFELKLFLFELEPGPHSVTVVLPDGQKLTKTVTSTGNRRGYPLNVGATQIAISETAVIVPIYNAVEDVETCIRRLVEHTPPELEVVLIDDASPDPRIAEILTDAVSLPGFRILRNESNLGFTRTINRGLEEIGQKHAILLNSDARVTPGWAQGMLRAASSRPRVATVTAMSDRAGAFSAPNIGNDNRLPDGVDEITYARAFRRRSLGVYPVVPTGNGFCMFVNRACIDEIGPLDAEAFPRGYGEENDFCMRAGRAGWTHLIDDRTYVFHDRSKSFGETKTDLMTAGRRIVDERYPEYKLAIRVFGAGPDLMMARYRAAQALADCSRPDAGLPVILYVVATQTGGTPQTNMDLMAEVSDEMAPWLLHCDSRKMTLSRLDGSRMTEIRSHELAEPVDPLTHRSGEYDAVLQDWLDIANPRVVHIRHLAWHSLSLPALAKAWGSRVVFSFHDFYTLCPSVKLLDECNVFCGGTCTKTSGDCAIELWDPKSMPRVKGTWVHVWRQRFAEVLRDCDAYVTTSESARELILRHLHLDPRRFFVIPHGRSFTEMEKLREHPSHGKPVRILVPGNISTAKGRDVIKALLEHDSAGLLEFHILGKMSDPEELAHHKRLVMHGTYKRNEFSRRVASIRPHLGAVLSIWDETYCHTLTELWSAGVPAIVFDFPTVATRTRASGAGWVVPHEDIPKLYERLLEISFDEEEQRRADMAIMRWQKGHGVGRTTKVMSAAYREVYRNASSQKLDRPVIAVVCPASPEQDRANASTEIRIWQRTINGAGRKCLFVRMTPDSLMANLRDGIVDGVILQRDVIPATMVAPLLNEMRRSGISHILDIDDDLLAVPSDKDPTGKYAAYRPALEALIDSAAVVTTSTEPLRRKLMARNPHTLLLPNRISERLWRGSIPPREKDDTVRALYMGTATHREDFNLIVPALEALMEADPGFRVSIIGIQGDALPSWAERIAVPDNEKSYARFVPWLKSISGRFDFGLAPLTDDPFNLFKSNLKALDYGALGLPVLASDIPVYRSVRGRIPGLRLVKSRPGSWTHALTDMVAEVRSGAIDRAGIRATTMEGYGMAATLGDFDDLLLSIARPGDMDRLAAHPEPADDNIQHLKSIA</sequence>
<dbReference type="KEGG" id="rsu:NHU_03351"/>
<evidence type="ECO:0000256" key="1">
    <source>
        <dbReference type="ARBA" id="ARBA00006739"/>
    </source>
</evidence>
<keyword evidence="2" id="KW-0328">Glycosyltransferase</keyword>
<dbReference type="EMBL" id="AP014800">
    <property type="protein sequence ID" value="BAQ70485.1"/>
    <property type="molecule type" value="Genomic_DNA"/>
</dbReference>
<dbReference type="InterPro" id="IPR028098">
    <property type="entry name" value="Glyco_trans_4-like_N"/>
</dbReference>
<evidence type="ECO:0000313" key="7">
    <source>
        <dbReference type="Proteomes" id="UP000064912"/>
    </source>
</evidence>
<dbReference type="Gene3D" id="3.90.550.10">
    <property type="entry name" value="Spore Coat Polysaccharide Biosynthesis Protein SpsA, Chain A"/>
    <property type="match status" value="1"/>
</dbReference>
<name>A0A0D6B6K9_RHOSU</name>
<keyword evidence="3 6" id="KW-0808">Transferase</keyword>
<protein>
    <submittedName>
        <fullName evidence="6">Glycosyl transferase</fullName>
    </submittedName>
</protein>
<dbReference type="GO" id="GO:0016757">
    <property type="term" value="F:glycosyltransferase activity"/>
    <property type="evidence" value="ECO:0007669"/>
    <property type="project" value="UniProtKB-KW"/>
</dbReference>
<reference evidence="6 7" key="1">
    <citation type="submission" date="2015-02" db="EMBL/GenBank/DDBJ databases">
        <title>Genome sequene of Rhodovulum sulfidophilum DSM 2351.</title>
        <authorList>
            <person name="Nagao N."/>
        </authorList>
    </citation>
    <scope>NUCLEOTIDE SEQUENCE [LARGE SCALE GENOMIC DNA]</scope>
    <source>
        <strain evidence="6 7">DSM 2351</strain>
    </source>
</reference>